<feature type="coiled-coil region" evidence="1">
    <location>
        <begin position="543"/>
        <end position="598"/>
    </location>
</feature>
<evidence type="ECO:0000259" key="3">
    <source>
        <dbReference type="Pfam" id="PF24670"/>
    </source>
</evidence>
<feature type="coiled-coil region" evidence="1">
    <location>
        <begin position="623"/>
        <end position="650"/>
    </location>
</feature>
<feature type="coiled-coil region" evidence="1">
    <location>
        <begin position="419"/>
        <end position="500"/>
    </location>
</feature>
<proteinExistence type="predicted"/>
<dbReference type="Pfam" id="PF24670">
    <property type="entry name" value="DUF7653"/>
    <property type="match status" value="1"/>
</dbReference>
<feature type="region of interest" description="Disordered" evidence="2">
    <location>
        <begin position="111"/>
        <end position="143"/>
    </location>
</feature>
<feature type="compositionally biased region" description="Basic residues" evidence="2">
    <location>
        <begin position="239"/>
        <end position="250"/>
    </location>
</feature>
<dbReference type="InterPro" id="IPR056070">
    <property type="entry name" value="DUF7653"/>
</dbReference>
<gene>
    <name evidence="4" type="ORF">Cgig2_013995</name>
</gene>
<name>A0A9Q1KX94_9CARY</name>
<accession>A0A9Q1KX94</accession>
<feature type="compositionally biased region" description="Low complexity" evidence="2">
    <location>
        <begin position="114"/>
        <end position="125"/>
    </location>
</feature>
<dbReference type="PANTHER" id="PTHR47491">
    <property type="entry name" value="CAP-GLY DOMAIN LINKER"/>
    <property type="match status" value="1"/>
</dbReference>
<protein>
    <recommendedName>
        <fullName evidence="3">DUF7653 domain-containing protein</fullName>
    </recommendedName>
</protein>
<feature type="coiled-coil region" evidence="1">
    <location>
        <begin position="793"/>
        <end position="918"/>
    </location>
</feature>
<dbReference type="AlphaFoldDB" id="A0A9Q1KX94"/>
<feature type="region of interest" description="Disordered" evidence="2">
    <location>
        <begin position="204"/>
        <end position="272"/>
    </location>
</feature>
<organism evidence="4 5">
    <name type="scientific">Carnegiea gigantea</name>
    <dbReference type="NCBI Taxonomy" id="171969"/>
    <lineage>
        <taxon>Eukaryota</taxon>
        <taxon>Viridiplantae</taxon>
        <taxon>Streptophyta</taxon>
        <taxon>Embryophyta</taxon>
        <taxon>Tracheophyta</taxon>
        <taxon>Spermatophyta</taxon>
        <taxon>Magnoliopsida</taxon>
        <taxon>eudicotyledons</taxon>
        <taxon>Gunneridae</taxon>
        <taxon>Pentapetalae</taxon>
        <taxon>Caryophyllales</taxon>
        <taxon>Cactineae</taxon>
        <taxon>Cactaceae</taxon>
        <taxon>Cactoideae</taxon>
        <taxon>Echinocereeae</taxon>
        <taxon>Carnegiea</taxon>
    </lineage>
</organism>
<keyword evidence="1" id="KW-0175">Coiled coil</keyword>
<reference evidence="4" key="1">
    <citation type="submission" date="2022-04" db="EMBL/GenBank/DDBJ databases">
        <title>Carnegiea gigantea Genome sequencing and assembly v2.</title>
        <authorList>
            <person name="Copetti D."/>
            <person name="Sanderson M.J."/>
            <person name="Burquez A."/>
            <person name="Wojciechowski M.F."/>
        </authorList>
    </citation>
    <scope>NUCLEOTIDE SEQUENCE</scope>
    <source>
        <strain evidence="4">SGP5-SGP5p</strain>
        <tissue evidence="4">Aerial part</tissue>
    </source>
</reference>
<dbReference type="PANTHER" id="PTHR47491:SF5">
    <property type="entry name" value="CAP-GLY DOMAIN LINKER"/>
    <property type="match status" value="1"/>
</dbReference>
<keyword evidence="5" id="KW-1185">Reference proteome</keyword>
<dbReference type="Proteomes" id="UP001153076">
    <property type="component" value="Unassembled WGS sequence"/>
</dbReference>
<dbReference type="EMBL" id="JAKOGI010000010">
    <property type="protein sequence ID" value="KAJ8451223.1"/>
    <property type="molecule type" value="Genomic_DNA"/>
</dbReference>
<feature type="domain" description="DUF7653" evidence="3">
    <location>
        <begin position="624"/>
        <end position="754"/>
    </location>
</feature>
<evidence type="ECO:0000256" key="2">
    <source>
        <dbReference type="SAM" id="MobiDB-lite"/>
    </source>
</evidence>
<evidence type="ECO:0000313" key="4">
    <source>
        <dbReference type="EMBL" id="KAJ8451223.1"/>
    </source>
</evidence>
<comment type="caution">
    <text evidence="4">The sequence shown here is derived from an EMBL/GenBank/DDBJ whole genome shotgun (WGS) entry which is preliminary data.</text>
</comment>
<evidence type="ECO:0000256" key="1">
    <source>
        <dbReference type="SAM" id="Coils"/>
    </source>
</evidence>
<dbReference type="OrthoDB" id="1938127at2759"/>
<feature type="region of interest" description="Disordered" evidence="2">
    <location>
        <begin position="43"/>
        <end position="64"/>
    </location>
</feature>
<evidence type="ECO:0000313" key="5">
    <source>
        <dbReference type="Proteomes" id="UP001153076"/>
    </source>
</evidence>
<sequence length="953" mass="108139">MVHINFAGGCGRFHELSRDISGRSLAMKKFFFFKSSTDKQICVDHSSKSGPTDQRKKKDDFHSESLRRSLVNNQKSASGKQTVYDNSGLRRSRSFSSATFLGSGAPHTDCPCLSDPSSSPSSSGSVKAEQQSQSFRCCPGTPDRHVITKQSQEVDYRVQKPVYSRSLQVYHDSCAESSLSSNNVSNEVLDLYIDGEQQNERIRPVKKTSQKDQIANGGDKKPPRYHFTVPASPTGSTKDKRRYHSSRKARGSQLIFSSRGQTEAGFGRESPQDLAKHVADRLSSQTTLTDYESTVPITIEDVYNGSLSGSAALNAKVTHYNEFQSDRDYASTDGCHVSEYPCAEQNNDVSFNVDVEDELDVELKSKLKEAQERTLFLSEELEQESFLHDVEFNVPALVQRIKSLTEEKVTLALEVSALLESQLADRASMKEQIKSAAQRLQEEKNEMQSTLEKELDRRSSDWSLKVENFQVEEQRLRERVRELAEQNVSLQREVSSLRERETERRSVISFSEKQVEELTSILEVVQGEKTDLQASFCELQDKCKAAQENRNYIQKIYQEKEEECRELHASITRLLRTCSQQEKTIDGLRGELAELVQRNHLMESSDKHVHKLQLEQIRLTGVEQALRKEVESYKQEADSLRHENIDLLNRLRGYGREGDSFTIKLDHELWARLQCLQKQGLSLLKENTNLCSRLLESIKRGQNVVNMGGMEANGSCVDAQVVIESEVQLQGFRRGTESLMRSLQNIASVLDEKSSIAPEFQTQCMDSNGFRSLDERNSLGVTTSELKAEKLLTSLLREKLHAKDQEVEQLQAELATATRGIDILRCEVQNTLDSLSCATHKMKELELQMIKKEEKIGQLQNDLQESMKELTIIKGILPKVTEERDMMWQEVKQYTEKNMLLNSEVNMLKKKIEALDEDVLLKEGQIAILKDSLGSKSFDLLASPDRTCEFLLE</sequence>